<evidence type="ECO:0000256" key="1">
    <source>
        <dbReference type="SAM" id="MobiDB-lite"/>
    </source>
</evidence>
<gene>
    <name evidence="2" type="ORF">rCG_55848</name>
</gene>
<sequence length="78" mass="8246">MCERSPSKASLIDCMRRRSRTLAACRSCCSSASERTRRRRLAAAAAAAAAPFKPRSRVPGDSTAVQGSSPSSSGSRED</sequence>
<evidence type="ECO:0000313" key="3">
    <source>
        <dbReference type="Proteomes" id="UP000234681"/>
    </source>
</evidence>
<proteinExistence type="predicted"/>
<dbReference type="AlphaFoldDB" id="A6JMA3"/>
<dbReference type="Proteomes" id="UP000234681">
    <property type="component" value="Chromosome 17"/>
</dbReference>
<name>A6JMA3_RAT</name>
<reference evidence="3" key="1">
    <citation type="submission" date="2005-09" db="EMBL/GenBank/DDBJ databases">
        <authorList>
            <person name="Mural R.J."/>
            <person name="Li P.W."/>
            <person name="Adams M.D."/>
            <person name="Amanatides P.G."/>
            <person name="Baden-Tillson H."/>
            <person name="Barnstead M."/>
            <person name="Chin S.H."/>
            <person name="Dew I."/>
            <person name="Evans C.A."/>
            <person name="Ferriera S."/>
            <person name="Flanigan M."/>
            <person name="Fosler C."/>
            <person name="Glodek A."/>
            <person name="Gu Z."/>
            <person name="Holt R.A."/>
            <person name="Jennings D."/>
            <person name="Kraft C.L."/>
            <person name="Lu F."/>
            <person name="Nguyen T."/>
            <person name="Nusskern D.R."/>
            <person name="Pfannkoch C.M."/>
            <person name="Sitter C."/>
            <person name="Sutton G.G."/>
            <person name="Venter J.C."/>
            <person name="Wang Z."/>
            <person name="Woodage T."/>
            <person name="Zheng X.H."/>
            <person name="Zhong F."/>
        </authorList>
    </citation>
    <scope>NUCLEOTIDE SEQUENCE [LARGE SCALE GENOMIC DNA]</scope>
    <source>
        <strain>BN</strain>
        <strain evidence="3">Sprague-Dawley</strain>
    </source>
</reference>
<feature type="compositionally biased region" description="Low complexity" evidence="1">
    <location>
        <begin position="67"/>
        <end position="78"/>
    </location>
</feature>
<feature type="region of interest" description="Disordered" evidence="1">
    <location>
        <begin position="47"/>
        <end position="78"/>
    </location>
</feature>
<evidence type="ECO:0000313" key="2">
    <source>
        <dbReference type="EMBL" id="EDL78779.1"/>
    </source>
</evidence>
<dbReference type="EMBL" id="CH473990">
    <property type="protein sequence ID" value="EDL78779.1"/>
    <property type="molecule type" value="Genomic_DNA"/>
</dbReference>
<protein>
    <submittedName>
        <fullName evidence="2">RCG55848</fullName>
    </submittedName>
</protein>
<accession>A6JMA3</accession>
<organism evidence="2 3">
    <name type="scientific">Rattus norvegicus</name>
    <name type="common">Rat</name>
    <dbReference type="NCBI Taxonomy" id="10116"/>
    <lineage>
        <taxon>Eukaryota</taxon>
        <taxon>Metazoa</taxon>
        <taxon>Chordata</taxon>
        <taxon>Craniata</taxon>
        <taxon>Vertebrata</taxon>
        <taxon>Euteleostomi</taxon>
        <taxon>Mammalia</taxon>
        <taxon>Eutheria</taxon>
        <taxon>Euarchontoglires</taxon>
        <taxon>Glires</taxon>
        <taxon>Rodentia</taxon>
        <taxon>Myomorpha</taxon>
        <taxon>Muroidea</taxon>
        <taxon>Muridae</taxon>
        <taxon>Murinae</taxon>
        <taxon>Rattus</taxon>
    </lineage>
</organism>